<feature type="domain" description="PA" evidence="13">
    <location>
        <begin position="802"/>
        <end position="877"/>
    </location>
</feature>
<evidence type="ECO:0000256" key="5">
    <source>
        <dbReference type="ARBA" id="ARBA00022729"/>
    </source>
</evidence>
<accession>A0A168FLH4</accession>
<dbReference type="PROSITE" id="PS00137">
    <property type="entry name" value="SUBTILASE_HIS"/>
    <property type="match status" value="1"/>
</dbReference>
<dbReference type="Pfam" id="PF02225">
    <property type="entry name" value="PA"/>
    <property type="match status" value="1"/>
</dbReference>
<dbReference type="Gene3D" id="3.40.50.200">
    <property type="entry name" value="Peptidase S8/S53 domain"/>
    <property type="match status" value="1"/>
</dbReference>
<keyword evidence="6 9" id="KW-0378">Hydrolase</keyword>
<dbReference type="EC" id="3.4.21.62" evidence="14"/>
<dbReference type="InterPro" id="IPR015500">
    <property type="entry name" value="Peptidase_S8_subtilisin-rel"/>
</dbReference>
<dbReference type="KEGG" id="ido:I598_2545"/>
<gene>
    <name evidence="14" type="primary">apr_1</name>
    <name evidence="14" type="ORF">I598_2545</name>
</gene>
<dbReference type="InterPro" id="IPR023828">
    <property type="entry name" value="Peptidase_S8_Ser-AS"/>
</dbReference>
<dbReference type="PRINTS" id="PR00723">
    <property type="entry name" value="SUBTILISIN"/>
</dbReference>
<proteinExistence type="inferred from homology"/>
<dbReference type="GO" id="GO:0006508">
    <property type="term" value="P:proteolysis"/>
    <property type="evidence" value="ECO:0007669"/>
    <property type="project" value="UniProtKB-KW"/>
</dbReference>
<keyword evidence="7 9" id="KW-0720">Serine protease</keyword>
<keyword evidence="15" id="KW-1185">Reference proteome</keyword>
<dbReference type="InterPro" id="IPR050131">
    <property type="entry name" value="Peptidase_S8_subtilisin-like"/>
</dbReference>
<reference evidence="14 15" key="1">
    <citation type="submission" date="2016-01" db="EMBL/GenBank/DDBJ databases">
        <title>Complete genome sequence of a soil Actinobacterium, Isoptericola dokdonensis DS-3.</title>
        <authorList>
            <person name="Kwon S.-K."/>
            <person name="Kim J.F."/>
        </authorList>
    </citation>
    <scope>NUCLEOTIDE SEQUENCE [LARGE SCALE GENOMIC DNA]</scope>
    <source>
        <strain evidence="14 15">DS-3</strain>
    </source>
</reference>
<dbReference type="InterPro" id="IPR023827">
    <property type="entry name" value="Peptidase_S8_Asp-AS"/>
</dbReference>
<evidence type="ECO:0000256" key="11">
    <source>
        <dbReference type="SAM" id="SignalP"/>
    </source>
</evidence>
<feature type="signal peptide" evidence="11">
    <location>
        <begin position="1"/>
        <end position="19"/>
    </location>
</feature>
<evidence type="ECO:0000256" key="2">
    <source>
        <dbReference type="ARBA" id="ARBA00022512"/>
    </source>
</evidence>
<dbReference type="Gene3D" id="3.50.30.30">
    <property type="match status" value="1"/>
</dbReference>
<feature type="domain" description="Peptidase S8/S53" evidence="12">
    <location>
        <begin position="228"/>
        <end position="488"/>
    </location>
</feature>
<keyword evidence="5 11" id="KW-0732">Signal</keyword>
<dbReference type="SUPFAM" id="SSF52025">
    <property type="entry name" value="PA domain"/>
    <property type="match status" value="1"/>
</dbReference>
<dbReference type="PROSITE" id="PS00136">
    <property type="entry name" value="SUBTILASE_ASP"/>
    <property type="match status" value="1"/>
</dbReference>
<dbReference type="InterPro" id="IPR022398">
    <property type="entry name" value="Peptidase_S8_His-AS"/>
</dbReference>
<feature type="active site" description="Charge relay system" evidence="8 9">
    <location>
        <position position="442"/>
    </location>
</feature>
<keyword evidence="4 9" id="KW-0645">Protease</keyword>
<evidence type="ECO:0000256" key="6">
    <source>
        <dbReference type="ARBA" id="ARBA00022801"/>
    </source>
</evidence>
<dbReference type="InterPro" id="IPR046450">
    <property type="entry name" value="PA_dom_sf"/>
</dbReference>
<dbReference type="GO" id="GO:0004252">
    <property type="term" value="F:serine-type endopeptidase activity"/>
    <property type="evidence" value="ECO:0007669"/>
    <property type="project" value="UniProtKB-UniRule"/>
</dbReference>
<name>A0A168FLH4_9MICO</name>
<evidence type="ECO:0000256" key="10">
    <source>
        <dbReference type="RuleBase" id="RU003355"/>
    </source>
</evidence>
<dbReference type="SUPFAM" id="SSF52743">
    <property type="entry name" value="Subtilisin-like"/>
    <property type="match status" value="1"/>
</dbReference>
<dbReference type="PATRIC" id="fig|1300344.3.peg.2555"/>
<dbReference type="OrthoDB" id="9813435at2"/>
<feature type="active site" description="Charge relay system" evidence="8 9">
    <location>
        <position position="269"/>
    </location>
</feature>
<dbReference type="PANTHER" id="PTHR43806:SF11">
    <property type="entry name" value="CEREVISIN-RELATED"/>
    <property type="match status" value="1"/>
</dbReference>
<comment type="similarity">
    <text evidence="1 9 10">Belongs to the peptidase S8 family.</text>
</comment>
<dbReference type="PANTHER" id="PTHR43806">
    <property type="entry name" value="PEPTIDASE S8"/>
    <property type="match status" value="1"/>
</dbReference>
<dbReference type="RefSeq" id="WP_068203261.1">
    <property type="nucleotide sequence ID" value="NZ_CP014209.1"/>
</dbReference>
<dbReference type="InterPro" id="IPR003137">
    <property type="entry name" value="PA_domain"/>
</dbReference>
<protein>
    <submittedName>
        <fullName evidence="14">Subtilisin BPN</fullName>
        <ecNumber evidence="14">3.4.21.62</ecNumber>
    </submittedName>
</protein>
<feature type="chain" id="PRO_5007896890" evidence="11">
    <location>
        <begin position="20"/>
        <end position="1224"/>
    </location>
</feature>
<evidence type="ECO:0000256" key="3">
    <source>
        <dbReference type="ARBA" id="ARBA00022525"/>
    </source>
</evidence>
<evidence type="ECO:0000313" key="14">
    <source>
        <dbReference type="EMBL" id="ANC32079.1"/>
    </source>
</evidence>
<organism evidence="14 15">
    <name type="scientific">Isoptericola dokdonensis DS-3</name>
    <dbReference type="NCBI Taxonomy" id="1300344"/>
    <lineage>
        <taxon>Bacteria</taxon>
        <taxon>Bacillati</taxon>
        <taxon>Actinomycetota</taxon>
        <taxon>Actinomycetes</taxon>
        <taxon>Micrococcales</taxon>
        <taxon>Promicromonosporaceae</taxon>
        <taxon>Isoptericola</taxon>
    </lineage>
</organism>
<dbReference type="STRING" id="1300344.I598_2545"/>
<keyword evidence="3" id="KW-0964">Secreted</keyword>
<evidence type="ECO:0000259" key="13">
    <source>
        <dbReference type="Pfam" id="PF02225"/>
    </source>
</evidence>
<keyword evidence="2" id="KW-0134">Cell wall</keyword>
<sequence>MRPLVRAGIAATAAGAALAAGVLPGWGANPPTETDPDTSAHGEATTVTLVTGDVVRVTTTADGQEVYAVEPAPGSTGTAQTLMVGDDTYVLPDAALPYLASGALDQELFNVSDLVEFGYDDASGGIPVIAQHSARLRSAPRAPAGSEKVLDLPSVDATALVRAADEADEFWAAVTGAATTGRARAAVAPGTLAGGLTALWLDGRVESTLDVSVPLVGAPEAWAGGNDGTGARVAVLDSGVDPEHPDLVDAVTTMQSFVPGEEVTDANGHGTHVASTVAGSGAASDGRHTGVAPGAELAVGKVLGDDGYGQDSWIIAGMEWAVTQADADVVSMSLGDDSRTDQTDPIAQSLNALSAEHDTLFVVAAGNAGAVGSVHSPGTADAALTIAATDDRDARASFSSQGPRGLDDGLKPDMAAPGVGITAARSQFSSGSGAYRSLNGTSMATPHVAGAAALLTVQHPDWGAQRLKDALMSSTHEIAGTHYEVGTGRLDVPAALDDIAATGSVYFGMVSWGDADPEPQTRTITYTNDTDADVALDLTTATDGATDVVRLSAAEVVVPAHGSASVEATASYADAPEPGHYLGEVVATDAAGTVVARTSTGLTRETEKYDLDVTVLDLAGKPVVGAQIMGYDYQGARFGYWYTGADGSVGARRVEPGAWAVSTKIRVADADGTDRLFWLADPRVDVVDGDVSVVLDAREATEVRLDTPLPSEAYAGRIDWYHAPAEGTSLLMANPVNRGVETWVLPTDDVPDGELYTTARWSRTAPLLDLRAWSPQPRAIEPVYQSGSTRLDGRVDLRVVTAGEGTPAEIAAVDATGKALVVTAGGDVTPAARAAAAQAAGAELLVVVADGPGTLFEPAGGTTLPVVSVSVEEGERLLSGSSKGRLRGWADAFPEYAYDYAHTWEGSTPERMVLAPRTRDLAQVTDRFVDTQERIAFLSRADCPDYLLRCQAIAVPWQTADEHVTFLSAGVDGAGTVWGASVLGENLWDVRDTTRQYAPGERDTLNWFGVAAPRQGDGFWKSSNTGTMLRMNVPPASPGGGMTGTFGSGRTVASRLYHDDTLLRSASSQAMNQLRSDGTGPQTYRYEMDVTVDPSTWAWSSRTSTAWTFVTDRAAPGDLPLLGVEYDVPTRLDGTVRGGRTTVGLTVGHVPDAVGTGTVTDVALEVSYDEGATWSDATVRTDGDGWSAQLRTPKSADSVSLRTTAHDDAGNAVTQEVVRAFGVS</sequence>
<evidence type="ECO:0000256" key="7">
    <source>
        <dbReference type="ARBA" id="ARBA00022825"/>
    </source>
</evidence>
<evidence type="ECO:0000256" key="8">
    <source>
        <dbReference type="PIRSR" id="PIRSR615500-1"/>
    </source>
</evidence>
<dbReference type="InterPro" id="IPR000209">
    <property type="entry name" value="Peptidase_S8/S53_dom"/>
</dbReference>
<feature type="active site" description="Charge relay system" evidence="8 9">
    <location>
        <position position="237"/>
    </location>
</feature>
<dbReference type="EMBL" id="CP014209">
    <property type="protein sequence ID" value="ANC32079.1"/>
    <property type="molecule type" value="Genomic_DNA"/>
</dbReference>
<dbReference type="Pfam" id="PF00082">
    <property type="entry name" value="Peptidase_S8"/>
    <property type="match status" value="1"/>
</dbReference>
<evidence type="ECO:0000256" key="1">
    <source>
        <dbReference type="ARBA" id="ARBA00011073"/>
    </source>
</evidence>
<evidence type="ECO:0000259" key="12">
    <source>
        <dbReference type="Pfam" id="PF00082"/>
    </source>
</evidence>
<dbReference type="InterPro" id="IPR036852">
    <property type="entry name" value="Peptidase_S8/S53_dom_sf"/>
</dbReference>
<evidence type="ECO:0000256" key="9">
    <source>
        <dbReference type="PROSITE-ProRule" id="PRU01240"/>
    </source>
</evidence>
<evidence type="ECO:0000313" key="15">
    <source>
        <dbReference type="Proteomes" id="UP000076794"/>
    </source>
</evidence>
<dbReference type="Proteomes" id="UP000076794">
    <property type="component" value="Chromosome"/>
</dbReference>
<dbReference type="PROSITE" id="PS51892">
    <property type="entry name" value="SUBTILASE"/>
    <property type="match status" value="1"/>
</dbReference>
<dbReference type="AlphaFoldDB" id="A0A168FLH4"/>
<evidence type="ECO:0000256" key="4">
    <source>
        <dbReference type="ARBA" id="ARBA00022670"/>
    </source>
</evidence>
<dbReference type="PROSITE" id="PS00138">
    <property type="entry name" value="SUBTILASE_SER"/>
    <property type="match status" value="1"/>
</dbReference>